<dbReference type="EMBL" id="LOWA01000030">
    <property type="protein sequence ID" value="KVE27414.1"/>
    <property type="molecule type" value="Genomic_DNA"/>
</dbReference>
<gene>
    <name evidence="6" type="ORF">WS67_11605</name>
</gene>
<dbReference type="InterPro" id="IPR059106">
    <property type="entry name" value="WHD_MalT"/>
</dbReference>
<keyword evidence="7" id="KW-1185">Reference proteome</keyword>
<dbReference type="SMART" id="SM00421">
    <property type="entry name" value="HTH_LUXR"/>
    <property type="match status" value="1"/>
</dbReference>
<keyword evidence="2" id="KW-0805">Transcription regulation</keyword>
<dbReference type="SUPFAM" id="SSF52540">
    <property type="entry name" value="P-loop containing nucleoside triphosphate hydrolases"/>
    <property type="match status" value="1"/>
</dbReference>
<dbReference type="PROSITE" id="PS50043">
    <property type="entry name" value="HTH_LUXR_2"/>
    <property type="match status" value="1"/>
</dbReference>
<dbReference type="Pfam" id="PF17874">
    <property type="entry name" value="TPR_MalT"/>
    <property type="match status" value="1"/>
</dbReference>
<dbReference type="CDD" id="cd06170">
    <property type="entry name" value="LuxR_C_like"/>
    <property type="match status" value="1"/>
</dbReference>
<keyword evidence="1" id="KW-0677">Repeat</keyword>
<evidence type="ECO:0000313" key="7">
    <source>
        <dbReference type="Proteomes" id="UP000062788"/>
    </source>
</evidence>
<evidence type="ECO:0000256" key="4">
    <source>
        <dbReference type="ARBA" id="ARBA00023163"/>
    </source>
</evidence>
<dbReference type="InterPro" id="IPR036388">
    <property type="entry name" value="WH-like_DNA-bd_sf"/>
</dbReference>
<dbReference type="SUPFAM" id="SSF46894">
    <property type="entry name" value="C-terminal effector domain of the bipartite response regulators"/>
    <property type="match status" value="1"/>
</dbReference>
<dbReference type="Pfam" id="PF25873">
    <property type="entry name" value="WHD_MalT"/>
    <property type="match status" value="1"/>
</dbReference>
<keyword evidence="3" id="KW-0238">DNA-binding</keyword>
<reference evidence="6 7" key="1">
    <citation type="submission" date="2015-11" db="EMBL/GenBank/DDBJ databases">
        <title>Expanding the genomic diversity of Burkholderia species for the development of highly accurate diagnostics.</title>
        <authorList>
            <person name="Sahl J."/>
            <person name="Keim P."/>
            <person name="Wagner D."/>
        </authorList>
    </citation>
    <scope>NUCLEOTIDE SEQUENCE [LARGE SCALE GENOMIC DNA]</scope>
    <source>
        <strain evidence="6 7">TSV85</strain>
    </source>
</reference>
<dbReference type="Pfam" id="PF00196">
    <property type="entry name" value="GerE"/>
    <property type="match status" value="1"/>
</dbReference>
<proteinExistence type="predicted"/>
<dbReference type="InterPro" id="IPR041617">
    <property type="entry name" value="TPR_MalT"/>
</dbReference>
<dbReference type="InterPro" id="IPR000792">
    <property type="entry name" value="Tscrpt_reg_LuxR_C"/>
</dbReference>
<dbReference type="RefSeq" id="WP_059516416.1">
    <property type="nucleotide sequence ID" value="NZ_LOWA01000030.1"/>
</dbReference>
<accession>A0A118DP30</accession>
<dbReference type="Pfam" id="PF24883">
    <property type="entry name" value="NPHP3_N"/>
    <property type="match status" value="1"/>
</dbReference>
<evidence type="ECO:0000256" key="1">
    <source>
        <dbReference type="ARBA" id="ARBA00022737"/>
    </source>
</evidence>
<dbReference type="Gene3D" id="1.10.10.10">
    <property type="entry name" value="Winged helix-like DNA-binding domain superfamily/Winged helix DNA-binding domain"/>
    <property type="match status" value="1"/>
</dbReference>
<comment type="caution">
    <text evidence="6">The sequence shown here is derived from an EMBL/GenBank/DDBJ whole genome shotgun (WGS) entry which is preliminary data.</text>
</comment>
<evidence type="ECO:0000313" key="6">
    <source>
        <dbReference type="EMBL" id="KVE27414.1"/>
    </source>
</evidence>
<dbReference type="PANTHER" id="PTHR44688:SF16">
    <property type="entry name" value="DNA-BINDING TRANSCRIPTIONAL ACTIVATOR DEVR_DOSR"/>
    <property type="match status" value="1"/>
</dbReference>
<evidence type="ECO:0000256" key="2">
    <source>
        <dbReference type="ARBA" id="ARBA00023015"/>
    </source>
</evidence>
<dbReference type="Proteomes" id="UP000062788">
    <property type="component" value="Unassembled WGS sequence"/>
</dbReference>
<dbReference type="GO" id="GO:0003677">
    <property type="term" value="F:DNA binding"/>
    <property type="evidence" value="ECO:0007669"/>
    <property type="project" value="UniProtKB-KW"/>
</dbReference>
<dbReference type="InterPro" id="IPR027417">
    <property type="entry name" value="P-loop_NTPase"/>
</dbReference>
<sequence length="932" mass="102666">MTSLIFQEIRASVGLPKDTLDRTWNVSLIQTKMEPPRLPSGFVRRNALLERLGSKGDRCLTVVIAPAGFGKTTLLAEWSSVLRSRKHLVAWLSLDDEDDDPQRFSAYLVAALSRVSGELVRQAQQLLRGDLLTPVRTIVSVLLNEIATCDRQVFLVLDDFDRLTSKAIRALVSRLLRYAPANFHVLLGGRSEPALALGQFRADARLLRIAAADLRFSNDDAQEFFRQVRGVPLDRSSVALLNEATEGWVAGLQLASIALHEAGDASEVARGLSGARFGIDSYLDDTVLANLPAPMLKFLLRTSILDRLSADVCDALMGNGVRSWEKLDWLERHNIFIQPLDAERQWFRYHALLSDALRRRLARQCRGELKTLHRRASQWFASQSLWPEAVKHALSAGDTSQAGQWVENCAMAMVDRSDVRTLLGWIAKLPPDLVHGRLRLRLAKAWALALSLQTTEAAKEVESIAAEVARSGSDKVPFDEALPAEINVVSAIIAGFDDDGQHALALGRAAIASAPVLPAMPRVNHFAETAQIFGLLYEGNFDQVRHVRGLATTHFGSTQTPVYADVYRECMFGLAALVEGDLREAMRILEAALGHAESVLDRNSAAAALPAGYLASIYYERDDLARVREIVAGRAAIAMETCPLGALLRYTRSVARLHAHDGDIGSALAVIEDARQVAAARQWLRLRVGCDSEAVRLYLRERRIAEARRTAEALRVALPERRKPGSGTFLETWADYCMMRARVLIADGHAGQAVAMLEELRGEVGAAGRWYLNAQVSILLALALEQHGEPDRALVSLERALGIAHSTGMINSFADEGAALRVVMDRWRRTASKAASFDVTFVERLVAAFDERTSHMGATVPEVSSAPSDRLSAREIEILDHIARGLSNKEIGRALRVAPETVKWHLKNIFEKLNVSSRIEAVQSGLGLKRSR</sequence>
<feature type="domain" description="HTH luxR-type" evidence="5">
    <location>
        <begin position="864"/>
        <end position="929"/>
    </location>
</feature>
<dbReference type="InterPro" id="IPR056884">
    <property type="entry name" value="NPHP3-like_N"/>
</dbReference>
<dbReference type="AlphaFoldDB" id="A0A118DP30"/>
<dbReference type="Gene3D" id="3.40.50.300">
    <property type="entry name" value="P-loop containing nucleotide triphosphate hydrolases"/>
    <property type="match status" value="1"/>
</dbReference>
<name>A0A118DP30_9BURK</name>
<dbReference type="OrthoDB" id="134985at2"/>
<dbReference type="InterPro" id="IPR011990">
    <property type="entry name" value="TPR-like_helical_dom_sf"/>
</dbReference>
<dbReference type="Gene3D" id="1.25.40.10">
    <property type="entry name" value="Tetratricopeptide repeat domain"/>
    <property type="match status" value="1"/>
</dbReference>
<dbReference type="InterPro" id="IPR016032">
    <property type="entry name" value="Sig_transdc_resp-reg_C-effctor"/>
</dbReference>
<dbReference type="PRINTS" id="PR00038">
    <property type="entry name" value="HTHLUXR"/>
</dbReference>
<dbReference type="GO" id="GO:0006355">
    <property type="term" value="P:regulation of DNA-templated transcription"/>
    <property type="evidence" value="ECO:0007669"/>
    <property type="project" value="InterPro"/>
</dbReference>
<keyword evidence="4" id="KW-0804">Transcription</keyword>
<organism evidence="6 7">
    <name type="scientific">Burkholderia singularis</name>
    <dbReference type="NCBI Taxonomy" id="1503053"/>
    <lineage>
        <taxon>Bacteria</taxon>
        <taxon>Pseudomonadati</taxon>
        <taxon>Pseudomonadota</taxon>
        <taxon>Betaproteobacteria</taxon>
        <taxon>Burkholderiales</taxon>
        <taxon>Burkholderiaceae</taxon>
        <taxon>Burkholderia</taxon>
        <taxon>pseudomallei group</taxon>
    </lineage>
</organism>
<evidence type="ECO:0000259" key="5">
    <source>
        <dbReference type="PROSITE" id="PS50043"/>
    </source>
</evidence>
<dbReference type="PROSITE" id="PS00622">
    <property type="entry name" value="HTH_LUXR_1"/>
    <property type="match status" value="1"/>
</dbReference>
<evidence type="ECO:0000256" key="3">
    <source>
        <dbReference type="ARBA" id="ARBA00023125"/>
    </source>
</evidence>
<dbReference type="PANTHER" id="PTHR44688">
    <property type="entry name" value="DNA-BINDING TRANSCRIPTIONAL ACTIVATOR DEVR_DOSR"/>
    <property type="match status" value="1"/>
</dbReference>
<protein>
    <submittedName>
        <fullName evidence="6">LuxR family transcriptional regulator</fullName>
    </submittedName>
</protein>